<evidence type="ECO:0000256" key="3">
    <source>
        <dbReference type="ARBA" id="ARBA00021907"/>
    </source>
</evidence>
<evidence type="ECO:0000256" key="8">
    <source>
        <dbReference type="ARBA" id="ARBA00023136"/>
    </source>
</evidence>
<evidence type="ECO:0000256" key="4">
    <source>
        <dbReference type="ARBA" id="ARBA00022475"/>
    </source>
</evidence>
<sequence length="287" mass="32567">MIIYLFNEARLGLLRNVPAVAAAVLIIFISISVLGVSLLVKNSLNHTIDYLNNQVKIRVMIDPKWNASEIALTIEKNPLVYSVKVESKEEMVVSMSKLFEDKSELLEMFNFSSLPDAITIDMKDNTSVDYMADMLNNTEGITDVIYPGEYVATVIRWTDSVERYSFLAIITLVFASVLTVMMTINLTMIKRRKEVRVKLLLGAKPSHVRIQFLIEGAIIGLMGSILANYLVYFAHENLIQMLYAQLPYVFEEQKLNLFLVFTFSLFGGLLLGLTGSFISTYRTLRYE</sequence>
<dbReference type="PANTHER" id="PTHR47755:SF1">
    <property type="entry name" value="CELL DIVISION PROTEIN FTSX"/>
    <property type="match status" value="1"/>
</dbReference>
<evidence type="ECO:0000259" key="12">
    <source>
        <dbReference type="Pfam" id="PF02687"/>
    </source>
</evidence>
<reference evidence="14 15" key="1">
    <citation type="submission" date="2023-07" db="EMBL/GenBank/DDBJ databases">
        <title>Genomic Encyclopedia of Type Strains, Phase IV (KMG-IV): sequencing the most valuable type-strain genomes for metagenomic binning, comparative biology and taxonomic classification.</title>
        <authorList>
            <person name="Goeker M."/>
        </authorList>
    </citation>
    <scope>NUCLEOTIDE SEQUENCE [LARGE SCALE GENOMIC DNA]</scope>
    <source>
        <strain evidence="14 15">DSM 23494</strain>
    </source>
</reference>
<dbReference type="Proteomes" id="UP001238088">
    <property type="component" value="Unassembled WGS sequence"/>
</dbReference>
<comment type="caution">
    <text evidence="14">The sequence shown here is derived from an EMBL/GenBank/DDBJ whole genome shotgun (WGS) entry which is preliminary data.</text>
</comment>
<evidence type="ECO:0000256" key="11">
    <source>
        <dbReference type="SAM" id="Phobius"/>
    </source>
</evidence>
<protein>
    <recommendedName>
        <fullName evidence="3 10">Cell division protein FtsX</fullName>
    </recommendedName>
</protein>
<evidence type="ECO:0000256" key="1">
    <source>
        <dbReference type="ARBA" id="ARBA00004651"/>
    </source>
</evidence>
<feature type="domain" description="ABC3 transporter permease C-terminal" evidence="12">
    <location>
        <begin position="167"/>
        <end position="286"/>
    </location>
</feature>
<dbReference type="RefSeq" id="WP_307480234.1">
    <property type="nucleotide sequence ID" value="NZ_JAUSUB010000047.1"/>
</dbReference>
<dbReference type="EMBL" id="JAUSUB010000047">
    <property type="protein sequence ID" value="MDQ0273724.1"/>
    <property type="molecule type" value="Genomic_DNA"/>
</dbReference>
<keyword evidence="5 10" id="KW-0132">Cell division</keyword>
<evidence type="ECO:0000313" key="15">
    <source>
        <dbReference type="Proteomes" id="UP001238088"/>
    </source>
</evidence>
<dbReference type="Gene3D" id="3.30.70.3040">
    <property type="match status" value="1"/>
</dbReference>
<evidence type="ECO:0000256" key="10">
    <source>
        <dbReference type="PIRNR" id="PIRNR003097"/>
    </source>
</evidence>
<dbReference type="InterPro" id="IPR040690">
    <property type="entry name" value="FtsX_ECD"/>
</dbReference>
<evidence type="ECO:0000259" key="13">
    <source>
        <dbReference type="Pfam" id="PF18075"/>
    </source>
</evidence>
<organism evidence="14 15">
    <name type="scientific">Cytobacillus purgationiresistens</name>
    <dbReference type="NCBI Taxonomy" id="863449"/>
    <lineage>
        <taxon>Bacteria</taxon>
        <taxon>Bacillati</taxon>
        <taxon>Bacillota</taxon>
        <taxon>Bacilli</taxon>
        <taxon>Bacillales</taxon>
        <taxon>Bacillaceae</taxon>
        <taxon>Cytobacillus</taxon>
    </lineage>
</organism>
<dbReference type="Pfam" id="PF18075">
    <property type="entry name" value="FtsX_ECD"/>
    <property type="match status" value="1"/>
</dbReference>
<dbReference type="InterPro" id="IPR004513">
    <property type="entry name" value="FtsX"/>
</dbReference>
<dbReference type="GO" id="GO:0051301">
    <property type="term" value="P:cell division"/>
    <property type="evidence" value="ECO:0007669"/>
    <property type="project" value="UniProtKB-KW"/>
</dbReference>
<keyword evidence="4 10" id="KW-1003">Cell membrane</keyword>
<keyword evidence="7 11" id="KW-1133">Transmembrane helix</keyword>
<evidence type="ECO:0000313" key="14">
    <source>
        <dbReference type="EMBL" id="MDQ0273724.1"/>
    </source>
</evidence>
<evidence type="ECO:0000256" key="5">
    <source>
        <dbReference type="ARBA" id="ARBA00022618"/>
    </source>
</evidence>
<keyword evidence="8 10" id="KW-0472">Membrane</keyword>
<evidence type="ECO:0000256" key="7">
    <source>
        <dbReference type="ARBA" id="ARBA00022989"/>
    </source>
</evidence>
<evidence type="ECO:0000256" key="6">
    <source>
        <dbReference type="ARBA" id="ARBA00022692"/>
    </source>
</evidence>
<keyword evidence="15" id="KW-1185">Reference proteome</keyword>
<gene>
    <name evidence="14" type="ORF">J2S17_005656</name>
</gene>
<keyword evidence="6 11" id="KW-0812">Transmembrane</keyword>
<feature type="domain" description="FtsX extracellular" evidence="13">
    <location>
        <begin position="55"/>
        <end position="144"/>
    </location>
</feature>
<evidence type="ECO:0000256" key="9">
    <source>
        <dbReference type="ARBA" id="ARBA00023306"/>
    </source>
</evidence>
<feature type="transmembrane region" description="Helical" evidence="11">
    <location>
        <begin position="20"/>
        <end position="40"/>
    </location>
</feature>
<dbReference type="PANTHER" id="PTHR47755">
    <property type="entry name" value="CELL DIVISION PROTEIN FTSX"/>
    <property type="match status" value="1"/>
</dbReference>
<comment type="subcellular location">
    <subcellularLocation>
        <location evidence="1">Cell membrane</location>
        <topology evidence="1">Multi-pass membrane protein</topology>
    </subcellularLocation>
</comment>
<name>A0ABU0AS71_9BACI</name>
<feature type="transmembrane region" description="Helical" evidence="11">
    <location>
        <begin position="166"/>
        <end position="189"/>
    </location>
</feature>
<dbReference type="InterPro" id="IPR003838">
    <property type="entry name" value="ABC3_permease_C"/>
</dbReference>
<feature type="transmembrane region" description="Helical" evidence="11">
    <location>
        <begin position="255"/>
        <end position="278"/>
    </location>
</feature>
<comment type="similarity">
    <text evidence="2 10">Belongs to the ABC-4 integral membrane protein family. FtsX subfamily.</text>
</comment>
<keyword evidence="9 10" id="KW-0131">Cell cycle</keyword>
<comment type="function">
    <text evidence="10">Part of the ABC transporter FtsEX involved in asymmetric cellular division facilitating the initiation of sporulation.</text>
</comment>
<proteinExistence type="inferred from homology"/>
<dbReference type="PIRSF" id="PIRSF003097">
    <property type="entry name" value="FtsX"/>
    <property type="match status" value="1"/>
</dbReference>
<feature type="transmembrane region" description="Helical" evidence="11">
    <location>
        <begin position="210"/>
        <end position="235"/>
    </location>
</feature>
<evidence type="ECO:0000256" key="2">
    <source>
        <dbReference type="ARBA" id="ARBA00007379"/>
    </source>
</evidence>
<dbReference type="Pfam" id="PF02687">
    <property type="entry name" value="FtsX"/>
    <property type="match status" value="1"/>
</dbReference>
<accession>A0ABU0AS71</accession>